<dbReference type="SUPFAM" id="SSF52087">
    <property type="entry name" value="CRAL/TRIO domain"/>
    <property type="match status" value="1"/>
</dbReference>
<evidence type="ECO:0000259" key="5">
    <source>
        <dbReference type="PROSITE" id="PS50238"/>
    </source>
</evidence>
<dbReference type="InterPro" id="IPR008936">
    <property type="entry name" value="Rho_GTPase_activation_prot"/>
</dbReference>
<dbReference type="PANTHER" id="PTHR45808:SF2">
    <property type="entry name" value="RHO GTPASE-ACTIVATING PROTEIN 68F"/>
    <property type="match status" value="1"/>
</dbReference>
<feature type="compositionally biased region" description="Low complexity" evidence="3">
    <location>
        <begin position="35"/>
        <end position="47"/>
    </location>
</feature>
<feature type="compositionally biased region" description="Polar residues" evidence="3">
    <location>
        <begin position="63"/>
        <end position="79"/>
    </location>
</feature>
<feature type="domain" description="Rho-GAP" evidence="5">
    <location>
        <begin position="539"/>
        <end position="730"/>
    </location>
</feature>
<dbReference type="GO" id="GO:0005096">
    <property type="term" value="F:GTPase activator activity"/>
    <property type="evidence" value="ECO:0007669"/>
    <property type="project" value="TreeGrafter"/>
</dbReference>
<dbReference type="PROSITE" id="PS50238">
    <property type="entry name" value="RHOGAP"/>
    <property type="match status" value="1"/>
</dbReference>
<evidence type="ECO:0000256" key="2">
    <source>
        <dbReference type="ARBA" id="ARBA00022490"/>
    </source>
</evidence>
<dbReference type="Gene3D" id="3.40.525.10">
    <property type="entry name" value="CRAL-TRIO lipid binding domain"/>
    <property type="match status" value="1"/>
</dbReference>
<dbReference type="PANTHER" id="PTHR45808">
    <property type="entry name" value="RHO GTPASE-ACTIVATING PROTEIN 68F"/>
    <property type="match status" value="1"/>
</dbReference>
<feature type="compositionally biased region" description="Acidic residues" evidence="3">
    <location>
        <begin position="191"/>
        <end position="202"/>
    </location>
</feature>
<keyword evidence="2" id="KW-0963">Cytoplasm</keyword>
<comment type="caution">
    <text evidence="6">The sequence shown here is derived from an EMBL/GenBank/DDBJ whole genome shotgun (WGS) entry which is preliminary data.</text>
</comment>
<dbReference type="GO" id="GO:0007264">
    <property type="term" value="P:small GTPase-mediated signal transduction"/>
    <property type="evidence" value="ECO:0007669"/>
    <property type="project" value="TreeGrafter"/>
</dbReference>
<evidence type="ECO:0000313" key="7">
    <source>
        <dbReference type="Proteomes" id="UP000076078"/>
    </source>
</evidence>
<dbReference type="Proteomes" id="UP000076078">
    <property type="component" value="Unassembled WGS sequence"/>
</dbReference>
<dbReference type="SMART" id="SM00324">
    <property type="entry name" value="RhoGAP"/>
    <property type="match status" value="1"/>
</dbReference>
<gene>
    <name evidence="6" type="ORF">DLAC_03686</name>
</gene>
<dbReference type="OMA" id="PQYHTID"/>
<feature type="compositionally biased region" description="Low complexity" evidence="3">
    <location>
        <begin position="140"/>
        <end position="150"/>
    </location>
</feature>
<organism evidence="6 7">
    <name type="scientific">Tieghemostelium lacteum</name>
    <name type="common">Slime mold</name>
    <name type="synonym">Dictyostelium lacteum</name>
    <dbReference type="NCBI Taxonomy" id="361077"/>
    <lineage>
        <taxon>Eukaryota</taxon>
        <taxon>Amoebozoa</taxon>
        <taxon>Evosea</taxon>
        <taxon>Eumycetozoa</taxon>
        <taxon>Dictyostelia</taxon>
        <taxon>Dictyosteliales</taxon>
        <taxon>Raperosteliaceae</taxon>
        <taxon>Tieghemostelium</taxon>
    </lineage>
</organism>
<dbReference type="InterPro" id="IPR000198">
    <property type="entry name" value="RhoGAP_dom"/>
</dbReference>
<dbReference type="EMBL" id="LODT01000020">
    <property type="protein sequence ID" value="KYQ99745.1"/>
    <property type="molecule type" value="Genomic_DNA"/>
</dbReference>
<dbReference type="Pfam" id="PF13716">
    <property type="entry name" value="CRAL_TRIO_2"/>
    <property type="match status" value="1"/>
</dbReference>
<feature type="compositionally biased region" description="Polar residues" evidence="3">
    <location>
        <begin position="293"/>
        <end position="307"/>
    </location>
</feature>
<feature type="domain" description="CRAL-TRIO" evidence="4">
    <location>
        <begin position="374"/>
        <end position="521"/>
    </location>
</feature>
<reference evidence="6 7" key="1">
    <citation type="submission" date="2015-12" db="EMBL/GenBank/DDBJ databases">
        <title>Dictyostelia acquired genes for synthesis and detection of signals that induce cell-type specialization by lateral gene transfer from prokaryotes.</title>
        <authorList>
            <person name="Gloeckner G."/>
            <person name="Schaap P."/>
        </authorList>
    </citation>
    <scope>NUCLEOTIDE SEQUENCE [LARGE SCALE GENOMIC DNA]</scope>
    <source>
        <strain evidence="6 7">TK</strain>
    </source>
</reference>
<dbReference type="CDD" id="cd00170">
    <property type="entry name" value="SEC14"/>
    <property type="match status" value="1"/>
</dbReference>
<feature type="region of interest" description="Disordered" evidence="3">
    <location>
        <begin position="1"/>
        <end position="260"/>
    </location>
</feature>
<dbReference type="SMART" id="SM00516">
    <property type="entry name" value="SEC14"/>
    <property type="match status" value="1"/>
</dbReference>
<evidence type="ECO:0000256" key="1">
    <source>
        <dbReference type="ARBA" id="ARBA00004496"/>
    </source>
</evidence>
<proteinExistence type="predicted"/>
<dbReference type="FunCoup" id="A0A152A0I9">
    <property type="interactions" value="24"/>
</dbReference>
<dbReference type="InParanoid" id="A0A152A0I9"/>
<feature type="compositionally biased region" description="Polar residues" evidence="3">
    <location>
        <begin position="1"/>
        <end position="12"/>
    </location>
</feature>
<keyword evidence="7" id="KW-1185">Reference proteome</keyword>
<dbReference type="AlphaFoldDB" id="A0A152A0I9"/>
<feature type="compositionally biased region" description="Polar residues" evidence="3">
    <location>
        <begin position="205"/>
        <end position="218"/>
    </location>
</feature>
<dbReference type="GO" id="GO:0005737">
    <property type="term" value="C:cytoplasm"/>
    <property type="evidence" value="ECO:0007669"/>
    <property type="project" value="UniProtKB-SubCell"/>
</dbReference>
<accession>A0A152A0I9</accession>
<dbReference type="STRING" id="361077.A0A152A0I9"/>
<feature type="compositionally biased region" description="Polar residues" evidence="3">
    <location>
        <begin position="225"/>
        <end position="239"/>
    </location>
</feature>
<dbReference type="OrthoDB" id="19923at2759"/>
<evidence type="ECO:0000256" key="3">
    <source>
        <dbReference type="SAM" id="MobiDB-lite"/>
    </source>
</evidence>
<dbReference type="InterPro" id="IPR036865">
    <property type="entry name" value="CRAL-TRIO_dom_sf"/>
</dbReference>
<comment type="subcellular location">
    <subcellularLocation>
        <location evidence="1">Cytoplasm</location>
    </subcellularLocation>
</comment>
<dbReference type="Pfam" id="PF00620">
    <property type="entry name" value="RhoGAP"/>
    <property type="match status" value="1"/>
</dbReference>
<dbReference type="InterPro" id="IPR001251">
    <property type="entry name" value="CRAL-TRIO_dom"/>
</dbReference>
<dbReference type="PROSITE" id="PS50191">
    <property type="entry name" value="CRAL_TRIO"/>
    <property type="match status" value="1"/>
</dbReference>
<dbReference type="SUPFAM" id="SSF48350">
    <property type="entry name" value="GTPase activation domain, GAP"/>
    <property type="match status" value="1"/>
</dbReference>
<evidence type="ECO:0000313" key="6">
    <source>
        <dbReference type="EMBL" id="KYQ99745.1"/>
    </source>
</evidence>
<dbReference type="CDD" id="cd00159">
    <property type="entry name" value="RhoGAP"/>
    <property type="match status" value="1"/>
</dbReference>
<feature type="region of interest" description="Disordered" evidence="3">
    <location>
        <begin position="288"/>
        <end position="308"/>
    </location>
</feature>
<protein>
    <submittedName>
        <fullName evidence="6">RhoGAP domain-containing protein</fullName>
    </submittedName>
</protein>
<evidence type="ECO:0000259" key="4">
    <source>
        <dbReference type="PROSITE" id="PS50191"/>
    </source>
</evidence>
<sequence>MSNLDTTTNQGGDFNDKRFKRGSFKLPPGFKTDDNNQQQPTTQQPTTSDGAPQPPPSRKITLGNRNSNTPSTNGSKSPDTNSSTITTTGSGGEIDEFNLDPIPITRPRTNRAATMIPSSVITDNNNRRKPLKIGGDRVTDNNNNTSSSTDETSKSDEYDPLIFNKPNSMNPPKLPPKRKSIVLPTPPPPKDDDDDDDDEDDDQIKSFSTKSWSNIMNKSNRDSYKFTSQSKGTSGTGQIDLSGGGEGNGQDGEPSNRRGTFKKPIIIGTHQQEEDLDDTTQRISSLDLANVQRPKQQYHTIDPSNIPQWKKTNEEYQENQPTPQTTQSKGFTSTFTSILKNSPLSKVNPLNSSSGGKGLTKGEVEYNEYLQKSKQQTFAEIEKLNFIYHAGKDNLGRHLIVIIAAHLPVKETDMEKVLLYTISIMDPVVEGDYVLVYCHTNMNNSNKPSFNWLKKVYTIFNRKYKKNLKGLYIVHPTSWIKFILGLFKPFLSKKFWRKLSYIDDLTDLFKFFSKEQLNLPSHVMMHRPSGKKQAPMFGSPLEEVVQRPDNPCEIPMLFEKGLGYLERRALHVEGIFRLSGANSQIKSLKAGFDAGEDVDLEDVEDVHTVAGLLKLYLRELPQPLFPFDTYSSFIEIIKGDAPKPQKIESLKLLISLLPPANKALTKHLFKFLSKVLQNSHINKMTAVNISIVFAPNLLKDGENNILNVVSDAQYVNQVVQLILENVHIVIPQ</sequence>
<name>A0A152A0I9_TIELA</name>
<dbReference type="Gene3D" id="1.10.555.10">
    <property type="entry name" value="Rho GTPase activation protein"/>
    <property type="match status" value="1"/>
</dbReference>